<dbReference type="SUPFAM" id="SSF54184">
    <property type="entry name" value="Penicillin-binding protein 2x (pbp-2x), c-terminal domain"/>
    <property type="match status" value="1"/>
</dbReference>
<sequence length="260" mass="28289">MQKENSVWSIILKVLLLCIFLTITVASITVFILLCPSSKDVIKVPDLMGNDRVSAIGILSKKRLGIKEVYKPHDTLPKDYVIAQNPLPGTEVKPKRKIEITLSSGRNMIVAPSLCELSLSEVKENLCRIESENYCGLQVKSISYANSSTIPPNYIVSQIPIPGTRVPTNTGVSLIVSSGPNSPTFYMPDLINTPVTEAKKLLDEMGLNLEIKEEAAETVEQNMVINQSPFAGKKVTRGGTVTLTISAYLSEGSALPQEGE</sequence>
<protein>
    <recommendedName>
        <fullName evidence="2">PASTA domain-containing protein</fullName>
    </recommendedName>
</protein>
<dbReference type="EMBL" id="MNYI01000198">
    <property type="protein sequence ID" value="OIP37745.1"/>
    <property type="molecule type" value="Genomic_DNA"/>
</dbReference>
<gene>
    <name evidence="3" type="ORF">AUJ95_07665</name>
</gene>
<organism evidence="3 4">
    <name type="scientific">Candidatus Desantisbacteria bacterium CG2_30_40_21</name>
    <dbReference type="NCBI Taxonomy" id="1817895"/>
    <lineage>
        <taxon>Bacteria</taxon>
        <taxon>Candidatus Desantisiibacteriota</taxon>
    </lineage>
</organism>
<comment type="caution">
    <text evidence="3">The sequence shown here is derived from an EMBL/GenBank/DDBJ whole genome shotgun (WGS) entry which is preliminary data.</text>
</comment>
<dbReference type="AlphaFoldDB" id="A0A1J5DNG5"/>
<keyword evidence="1" id="KW-0812">Transmembrane</keyword>
<evidence type="ECO:0000313" key="4">
    <source>
        <dbReference type="Proteomes" id="UP000183085"/>
    </source>
</evidence>
<feature type="domain" description="PASTA" evidence="2">
    <location>
        <begin position="105"/>
        <end position="178"/>
    </location>
</feature>
<dbReference type="Pfam" id="PF03793">
    <property type="entry name" value="PASTA"/>
    <property type="match status" value="3"/>
</dbReference>
<proteinExistence type="predicted"/>
<feature type="transmembrane region" description="Helical" evidence="1">
    <location>
        <begin position="12"/>
        <end position="34"/>
    </location>
</feature>
<reference evidence="3 4" key="1">
    <citation type="journal article" date="2016" name="Environ. Microbiol.">
        <title>Genomic resolution of a cold subsurface aquifer community provides metabolic insights for novel microbes adapted to high CO concentrations.</title>
        <authorList>
            <person name="Probst A.J."/>
            <person name="Castelle C.J."/>
            <person name="Singh A."/>
            <person name="Brown C.T."/>
            <person name="Anantharaman K."/>
            <person name="Sharon I."/>
            <person name="Hug L.A."/>
            <person name="Burstein D."/>
            <person name="Emerson J.B."/>
            <person name="Thomas B.C."/>
            <person name="Banfield J.F."/>
        </authorList>
    </citation>
    <scope>NUCLEOTIDE SEQUENCE [LARGE SCALE GENOMIC DNA]</scope>
    <source>
        <strain evidence="3">CG2_30_40_21</strain>
    </source>
</reference>
<dbReference type="Gene3D" id="3.30.10.20">
    <property type="match status" value="3"/>
</dbReference>
<keyword evidence="1" id="KW-1133">Transmembrane helix</keyword>
<name>A0A1J5DNG5_9BACT</name>
<dbReference type="PROSITE" id="PS51178">
    <property type="entry name" value="PASTA"/>
    <property type="match status" value="3"/>
</dbReference>
<accession>A0A1J5DNG5</accession>
<dbReference type="CDD" id="cd06577">
    <property type="entry name" value="PASTA_pknB"/>
    <property type="match status" value="3"/>
</dbReference>
<dbReference type="STRING" id="1817895.AUJ95_07665"/>
<evidence type="ECO:0000256" key="1">
    <source>
        <dbReference type="SAM" id="Phobius"/>
    </source>
</evidence>
<dbReference type="Proteomes" id="UP000183085">
    <property type="component" value="Unassembled WGS sequence"/>
</dbReference>
<feature type="domain" description="PASTA" evidence="2">
    <location>
        <begin position="181"/>
        <end position="247"/>
    </location>
</feature>
<evidence type="ECO:0000259" key="2">
    <source>
        <dbReference type="PROSITE" id="PS51178"/>
    </source>
</evidence>
<keyword evidence="1" id="KW-0472">Membrane</keyword>
<feature type="domain" description="PASTA" evidence="2">
    <location>
        <begin position="38"/>
        <end position="104"/>
    </location>
</feature>
<dbReference type="SMART" id="SM00740">
    <property type="entry name" value="PASTA"/>
    <property type="match status" value="3"/>
</dbReference>
<evidence type="ECO:0000313" key="3">
    <source>
        <dbReference type="EMBL" id="OIP37745.1"/>
    </source>
</evidence>
<dbReference type="InterPro" id="IPR005543">
    <property type="entry name" value="PASTA_dom"/>
</dbReference>